<name>A0A914WTH4_9BILA</name>
<protein>
    <submittedName>
        <fullName evidence="3">Uncharacterized protein</fullName>
    </submittedName>
</protein>
<evidence type="ECO:0000256" key="1">
    <source>
        <dbReference type="SAM" id="MobiDB-lite"/>
    </source>
</evidence>
<reference evidence="3" key="1">
    <citation type="submission" date="2022-11" db="UniProtKB">
        <authorList>
            <consortium name="WormBaseParasite"/>
        </authorList>
    </citation>
    <scope>IDENTIFICATION</scope>
</reference>
<dbReference type="WBParaSite" id="PSAMB.scaffold51size93054.g1055.t1">
    <property type="protein sequence ID" value="PSAMB.scaffold51size93054.g1055.t1"/>
    <property type="gene ID" value="PSAMB.scaffold51size93054.g1055"/>
</dbReference>
<evidence type="ECO:0000313" key="2">
    <source>
        <dbReference type="Proteomes" id="UP000887566"/>
    </source>
</evidence>
<feature type="region of interest" description="Disordered" evidence="1">
    <location>
        <begin position="32"/>
        <end position="53"/>
    </location>
</feature>
<evidence type="ECO:0000313" key="3">
    <source>
        <dbReference type="WBParaSite" id="PSAMB.scaffold51size93054.g1055.t1"/>
    </source>
</evidence>
<keyword evidence="2" id="KW-1185">Reference proteome</keyword>
<sequence length="119" mass="13288">MYVAVDFANDAECCSLRGEVEKKFWRQRWVRRRDHRRTQQTAPASGWTGDEDNDAKDGLPLVRSWSIVVVVVVVVHARSPNSAPALIAPSESPSAACNFCRTSQTALQSVIDFTSICHR</sequence>
<dbReference type="Proteomes" id="UP000887566">
    <property type="component" value="Unplaced"/>
</dbReference>
<accession>A0A914WTH4</accession>
<organism evidence="2 3">
    <name type="scientific">Plectus sambesii</name>
    <dbReference type="NCBI Taxonomy" id="2011161"/>
    <lineage>
        <taxon>Eukaryota</taxon>
        <taxon>Metazoa</taxon>
        <taxon>Ecdysozoa</taxon>
        <taxon>Nematoda</taxon>
        <taxon>Chromadorea</taxon>
        <taxon>Plectida</taxon>
        <taxon>Plectina</taxon>
        <taxon>Plectoidea</taxon>
        <taxon>Plectidae</taxon>
        <taxon>Plectus</taxon>
    </lineage>
</organism>
<dbReference type="AlphaFoldDB" id="A0A914WTH4"/>
<proteinExistence type="predicted"/>